<dbReference type="Proteomes" id="UP000030758">
    <property type="component" value="Unassembled WGS sequence"/>
</dbReference>
<feature type="region of interest" description="Disordered" evidence="1">
    <location>
        <begin position="409"/>
        <end position="433"/>
    </location>
</feature>
<sequence>MLGDQTEQTRSEWYRAQMLRLLWTEPFRQGLQEPAAEHRLRRKRQRPRLPCMTKKPPAQSRGATHSSNASGQHRTPCSRAYELQEVHRPRSAGLMALNGGTPQGQGVGSVWLQPTERLRAKADVIVSQRKPLGFDFIVGMNGGGDCGRQRTSGTVCAAKEADTKLEEPDFSVTFDHAKRHWTASRKWRKGVGPDVLRNVVWEYSPAKDASREYEQELQLYIDQGSLVPYDKRKHGPAKGLIPLMAVIQRSKNKVRPDSFFLQQDGAPVGSPLSPVLAEVFMEHLEEKAFTSISTSVAPIFFKRYVDDIFAITTVGKEETFLEHLNSLYPTKIKLTMEKEVDNKLPFLDVLVIKQVRSDKIKVPFDGRPGVVYNIRCGCNASYIGETGNTLLDRYKQHMSNVGRYKEAVRRLKEPQTPARTSTKRRGRPQREQPQKIIAETIKASAVVEHSSQCSHDLQPSIICRESRLHLRRVKEALFIRNNRTINRDKGVEVSAVWDTLIRETRYTAHADICADKMRQWHRQGVNLAMVDLNKACPQIHVGESLWPYQTVIFRSRKRSLTRLGFGLNVAPLVMTTMLNHVLPMDPVVRKGTSVYIDDILISEDIVDARRVQQHLTSHGLACKAPERIGRGTRLLGLCLWGERGRLHWARKSEVASLPSRLICRSVFSFCGELIGHFPDCGWLRMATALAKPKANEVTTGWDDLTSSPELVATRD</sequence>
<feature type="domain" description="DUF7047" evidence="2">
    <location>
        <begin position="664"/>
        <end position="707"/>
    </location>
</feature>
<dbReference type="InterPro" id="IPR043502">
    <property type="entry name" value="DNA/RNA_pol_sf"/>
</dbReference>
<dbReference type="InterPro" id="IPR055475">
    <property type="entry name" value="DUF7047"/>
</dbReference>
<organism evidence="3">
    <name type="scientific">Trichuris suis</name>
    <name type="common">pig whipworm</name>
    <dbReference type="NCBI Taxonomy" id="68888"/>
    <lineage>
        <taxon>Eukaryota</taxon>
        <taxon>Metazoa</taxon>
        <taxon>Ecdysozoa</taxon>
        <taxon>Nematoda</taxon>
        <taxon>Enoplea</taxon>
        <taxon>Dorylaimia</taxon>
        <taxon>Trichinellida</taxon>
        <taxon>Trichuridae</taxon>
        <taxon>Trichuris</taxon>
    </lineage>
</organism>
<dbReference type="Gene3D" id="3.30.70.270">
    <property type="match status" value="1"/>
</dbReference>
<dbReference type="Pfam" id="PF23088">
    <property type="entry name" value="DUF7047"/>
    <property type="match status" value="1"/>
</dbReference>
<proteinExistence type="predicted"/>
<feature type="compositionally biased region" description="Polar residues" evidence="1">
    <location>
        <begin position="61"/>
        <end position="75"/>
    </location>
</feature>
<evidence type="ECO:0000256" key="1">
    <source>
        <dbReference type="SAM" id="MobiDB-lite"/>
    </source>
</evidence>
<dbReference type="InterPro" id="IPR043128">
    <property type="entry name" value="Rev_trsase/Diguanyl_cyclase"/>
</dbReference>
<dbReference type="SUPFAM" id="SSF56672">
    <property type="entry name" value="DNA/RNA polymerases"/>
    <property type="match status" value="1"/>
</dbReference>
<dbReference type="EMBL" id="KL367495">
    <property type="protein sequence ID" value="KFD69534.1"/>
    <property type="molecule type" value="Genomic_DNA"/>
</dbReference>
<feature type="region of interest" description="Disordered" evidence="1">
    <location>
        <begin position="34"/>
        <end position="76"/>
    </location>
</feature>
<dbReference type="PANTHER" id="PTHR21301">
    <property type="entry name" value="REVERSE TRANSCRIPTASE"/>
    <property type="match status" value="1"/>
</dbReference>
<protein>
    <recommendedName>
        <fullName evidence="2">DUF7047 domain-containing protein</fullName>
    </recommendedName>
</protein>
<evidence type="ECO:0000259" key="2">
    <source>
        <dbReference type="Pfam" id="PF23088"/>
    </source>
</evidence>
<gene>
    <name evidence="3" type="ORF">M514_08802</name>
</gene>
<evidence type="ECO:0000313" key="3">
    <source>
        <dbReference type="EMBL" id="KFD69534.1"/>
    </source>
</evidence>
<dbReference type="AlphaFoldDB" id="A0A085NJ88"/>
<dbReference type="PANTHER" id="PTHR21301:SF11">
    <property type="entry name" value="GIY-YIG DOMAIN-CONTAINING PROTEIN"/>
    <property type="match status" value="1"/>
</dbReference>
<dbReference type="Gene3D" id="3.10.10.10">
    <property type="entry name" value="HIV Type 1 Reverse Transcriptase, subunit A, domain 1"/>
    <property type="match status" value="1"/>
</dbReference>
<reference evidence="3" key="1">
    <citation type="journal article" date="2014" name="Nat. Genet.">
        <title>Genome and transcriptome of the porcine whipworm Trichuris suis.</title>
        <authorList>
            <person name="Jex A.R."/>
            <person name="Nejsum P."/>
            <person name="Schwarz E.M."/>
            <person name="Hu L."/>
            <person name="Young N.D."/>
            <person name="Hall R.S."/>
            <person name="Korhonen P.K."/>
            <person name="Liao S."/>
            <person name="Thamsborg S."/>
            <person name="Xia J."/>
            <person name="Xu P."/>
            <person name="Wang S."/>
            <person name="Scheerlinck J.P."/>
            <person name="Hofmann A."/>
            <person name="Sternberg P.W."/>
            <person name="Wang J."/>
            <person name="Gasser R.B."/>
        </authorList>
    </citation>
    <scope>NUCLEOTIDE SEQUENCE [LARGE SCALE GENOMIC DNA]</scope>
    <source>
        <strain evidence="3">DCEP-RM93F</strain>
    </source>
</reference>
<dbReference type="CDD" id="cd00304">
    <property type="entry name" value="RT_like"/>
    <property type="match status" value="1"/>
</dbReference>
<accession>A0A085NJ88</accession>
<name>A0A085NJ88_9BILA</name>